<evidence type="ECO:0000313" key="2">
    <source>
        <dbReference type="Proteomes" id="UP001165367"/>
    </source>
</evidence>
<dbReference type="InterPro" id="IPR027056">
    <property type="entry name" value="Gluconate_2DH_su3"/>
</dbReference>
<dbReference type="RefSeq" id="WP_237868176.1">
    <property type="nucleotide sequence ID" value="NZ_JAKLTR010000001.1"/>
</dbReference>
<sequence>MNRRELLRLVTMATGSVLIGSELLLSGCNTTDSNTAFASLTAEEIAFLDEVGETILPATASPGAKAAEVGKFINVMIRDCYETDDQQTFQKGIKELDLACKKMQGKTFLEATAQQREQFLIALDKEAKDYSKKKTLFDNEQGKLYTQAQEKGDLQFKKERMQPHYFTMMKQLVMIGFFTSKTGATQALRHVAVPGRYDGAMEYKKGDKAWSSK</sequence>
<evidence type="ECO:0000313" key="1">
    <source>
        <dbReference type="EMBL" id="MCG2612950.1"/>
    </source>
</evidence>
<reference evidence="1" key="1">
    <citation type="submission" date="2022-01" db="EMBL/GenBank/DDBJ databases">
        <authorList>
            <person name="Jo J.-H."/>
            <person name="Im W.-T."/>
        </authorList>
    </citation>
    <scope>NUCLEOTIDE SEQUENCE</scope>
    <source>
        <strain evidence="1">NA20</strain>
    </source>
</reference>
<accession>A0ABS9KKV8</accession>
<name>A0ABS9KKV8_9BACT</name>
<comment type="caution">
    <text evidence="1">The sequence shown here is derived from an EMBL/GenBank/DDBJ whole genome shotgun (WGS) entry which is preliminary data.</text>
</comment>
<gene>
    <name evidence="1" type="ORF">LZZ85_01620</name>
</gene>
<keyword evidence="2" id="KW-1185">Reference proteome</keyword>
<protein>
    <submittedName>
        <fullName evidence="1">Gluconate 2-dehydrogenase subunit 3 family protein</fullName>
    </submittedName>
</protein>
<dbReference type="EMBL" id="JAKLTR010000001">
    <property type="protein sequence ID" value="MCG2612950.1"/>
    <property type="molecule type" value="Genomic_DNA"/>
</dbReference>
<dbReference type="Pfam" id="PF13618">
    <property type="entry name" value="Gluconate_2-dh3"/>
    <property type="match status" value="1"/>
</dbReference>
<proteinExistence type="predicted"/>
<dbReference type="Proteomes" id="UP001165367">
    <property type="component" value="Unassembled WGS sequence"/>
</dbReference>
<organism evidence="1 2">
    <name type="scientific">Terrimonas ginsenosidimutans</name>
    <dbReference type="NCBI Taxonomy" id="2908004"/>
    <lineage>
        <taxon>Bacteria</taxon>
        <taxon>Pseudomonadati</taxon>
        <taxon>Bacteroidota</taxon>
        <taxon>Chitinophagia</taxon>
        <taxon>Chitinophagales</taxon>
        <taxon>Chitinophagaceae</taxon>
        <taxon>Terrimonas</taxon>
    </lineage>
</organism>